<evidence type="ECO:0000256" key="5">
    <source>
        <dbReference type="ARBA" id="ARBA00023136"/>
    </source>
</evidence>
<keyword evidence="1 6" id="KW-0813">Transport</keyword>
<dbReference type="GO" id="GO:0005886">
    <property type="term" value="C:plasma membrane"/>
    <property type="evidence" value="ECO:0007669"/>
    <property type="project" value="UniProtKB-SubCell"/>
</dbReference>
<feature type="binding site" evidence="6">
    <location>
        <position position="349"/>
    </location>
    <ligand>
        <name>Zn(2+)</name>
        <dbReference type="ChEBI" id="CHEBI:29105"/>
    </ligand>
</feature>
<dbReference type="Proteomes" id="UP000009881">
    <property type="component" value="Unassembled WGS sequence"/>
</dbReference>
<name>K9HAS4_9PROT</name>
<feature type="binding site" evidence="6">
    <location>
        <position position="347"/>
    </location>
    <ligand>
        <name>Zn(2+)</name>
        <dbReference type="ChEBI" id="CHEBI:29105"/>
    </ligand>
</feature>
<dbReference type="Pfam" id="PF10070">
    <property type="entry name" value="DabA"/>
    <property type="match status" value="1"/>
</dbReference>
<dbReference type="PANTHER" id="PTHR38344:SF1">
    <property type="entry name" value="INORGANIC CARBON TRANSPORTER SUBUNIT DABA-RELATED"/>
    <property type="match status" value="1"/>
</dbReference>
<gene>
    <name evidence="6" type="primary">dabA</name>
    <name evidence="7" type="ORF">C882_1494</name>
</gene>
<accession>K9HAS4</accession>
<keyword evidence="2 6" id="KW-1003">Cell membrane</keyword>
<keyword evidence="4 6" id="KW-0862">Zinc</keyword>
<evidence type="ECO:0000256" key="6">
    <source>
        <dbReference type="HAMAP-Rule" id="MF_01871"/>
    </source>
</evidence>
<evidence type="ECO:0000256" key="3">
    <source>
        <dbReference type="ARBA" id="ARBA00022723"/>
    </source>
</evidence>
<keyword evidence="8" id="KW-1185">Reference proteome</keyword>
<dbReference type="RefSeq" id="WP_009542150.1">
    <property type="nucleotide sequence ID" value="NZ_ANHY01000019.1"/>
</dbReference>
<dbReference type="AlphaFoldDB" id="K9HAS4"/>
<evidence type="ECO:0000256" key="2">
    <source>
        <dbReference type="ARBA" id="ARBA00022475"/>
    </source>
</evidence>
<dbReference type="PATRIC" id="fig|1238182.3.peg.3708"/>
<evidence type="ECO:0000256" key="4">
    <source>
        <dbReference type="ARBA" id="ARBA00022833"/>
    </source>
</evidence>
<proteinExistence type="inferred from homology"/>
<dbReference type="InterPro" id="IPR018752">
    <property type="entry name" value="DabA"/>
</dbReference>
<protein>
    <recommendedName>
        <fullName evidence="6">Probable inorganic carbon transporter subunit DabA</fullName>
    </recommendedName>
</protein>
<dbReference type="STRING" id="1238182.C882_1494"/>
<comment type="subunit">
    <text evidence="6">Forms a complex with DabB.</text>
</comment>
<comment type="subcellular location">
    <subcellularLocation>
        <location evidence="6">Cell membrane</location>
        <topology evidence="6">Peripheral membrane protein</topology>
    </subcellularLocation>
</comment>
<dbReference type="OrthoDB" id="9805101at2"/>
<comment type="similarity">
    <text evidence="6">Belongs to the inorganic carbon transporter (TC 9.A.2) DabA family.</text>
</comment>
<dbReference type="EMBL" id="ANHY01000019">
    <property type="protein sequence ID" value="EKV27648.1"/>
    <property type="molecule type" value="Genomic_DNA"/>
</dbReference>
<evidence type="ECO:0000313" key="7">
    <source>
        <dbReference type="EMBL" id="EKV27648.1"/>
    </source>
</evidence>
<dbReference type="HAMAP" id="MF_01871">
    <property type="entry name" value="DabA"/>
    <property type="match status" value="1"/>
</dbReference>
<dbReference type="eggNOG" id="COG3002">
    <property type="taxonomic scope" value="Bacteria"/>
</dbReference>
<comment type="cofactor">
    <cofactor evidence="6">
        <name>Zn(2+)</name>
        <dbReference type="ChEBI" id="CHEBI:29105"/>
    </cofactor>
</comment>
<comment type="function">
    <text evidence="6">Part of an energy-coupled inorganic carbon pump.</text>
</comment>
<keyword evidence="7" id="KW-0812">Transmembrane</keyword>
<reference evidence="7 8" key="1">
    <citation type="journal article" date="2013" name="Genome Announc.">
        <title>Draft Genome Sequence of an Alphaproteobacterium, Caenispirillum salinarum AK4(T), Isolated from a Solar Saltern.</title>
        <authorList>
            <person name="Khatri I."/>
            <person name="Singh A."/>
            <person name="Korpole S."/>
            <person name="Pinnaka A.K."/>
            <person name="Subramanian S."/>
        </authorList>
    </citation>
    <scope>NUCLEOTIDE SEQUENCE [LARGE SCALE GENOMIC DNA]</scope>
    <source>
        <strain evidence="7 8">AK4</strain>
    </source>
</reference>
<sequence>MTFQTHALKFAEAAASVETKPTPEAVAEAVKAACDRVAPLWPLKHFVAVNPFLGLAEKPFAEAATTLRRTTGETMLMPRGWYGEQIAAGRITDADLETALDRASDAHGLPQTAAALREALTHAPIGARPVVPTVSALVGPEAAEMAREQVSRWCAAWFDEGQASWVLPWRDLPAFEAWKHAAAADRTPDALGWTGLRAALTDLPDDPQAAVATALEVLEVPADAVADVLHRALADVAGWAAYARYHAWQAGLQGRELTLPVHILAIRLAWEQALYRTHADDALRSAWREALACATDPAAEAADTDTRLDALAQEAFDIAARRELVAALSGPSSPEPSARPDVHAIFCIDVRSEVYRRALEDVMPGARTSGFAGFFGVALELEPLGGGEAGARCPVLLAPKVTVRETVDGADATAVADSRTLKRRLAKAWKAFKMQAVSSFVFVETMGLGYIGRLAGDSLKLSRPVPDPATAGLSSHHAACRTPTLEPHGHTGMTPDQRVDAAETVLRAMSLTDGFARLLVLAGHGSTTVNNPHATGLDCGACGGHAGDANARVAAMLLNDPHVRAGLTARGIVIPDDTWVMAALHDTTTDDVRLFDTAGVPHSHKTDVAALEARLAEASAKARRMRADKLGLAGASDAALDAKVRERAKDWAQVRPEWGLAGNRGFIAAPRSVTRGIDLDGRVFLHDYDWRKDLGFGVLELILTAPMVVASWISLQYYGSTVNNRAFGSGDKVLHNVVGTLGVLEGNGGDLRTGLPWQSVHDGEKLVHEPIRLTVVVAAPEAEMDKVLEKHAAVRALVDNGWLTLCALHDDGTIRRRAAAGRWVAEAR</sequence>
<feature type="binding site" evidence="6">
    <location>
        <position position="524"/>
    </location>
    <ligand>
        <name>Zn(2+)</name>
        <dbReference type="ChEBI" id="CHEBI:29105"/>
    </ligand>
</feature>
<keyword evidence="3 6" id="KW-0479">Metal-binding</keyword>
<dbReference type="PANTHER" id="PTHR38344">
    <property type="entry name" value="UPF0753 PROTEIN AQ_863"/>
    <property type="match status" value="1"/>
</dbReference>
<comment type="caution">
    <text evidence="7">The sequence shown here is derived from an EMBL/GenBank/DDBJ whole genome shotgun (WGS) entry which is preliminary data.</text>
</comment>
<evidence type="ECO:0000256" key="1">
    <source>
        <dbReference type="ARBA" id="ARBA00022448"/>
    </source>
</evidence>
<evidence type="ECO:0000313" key="8">
    <source>
        <dbReference type="Proteomes" id="UP000009881"/>
    </source>
</evidence>
<keyword evidence="5 6" id="KW-0472">Membrane</keyword>
<organism evidence="7 8">
    <name type="scientific">Caenispirillum salinarum AK4</name>
    <dbReference type="NCBI Taxonomy" id="1238182"/>
    <lineage>
        <taxon>Bacteria</taxon>
        <taxon>Pseudomonadati</taxon>
        <taxon>Pseudomonadota</taxon>
        <taxon>Alphaproteobacteria</taxon>
        <taxon>Rhodospirillales</taxon>
        <taxon>Novispirillaceae</taxon>
        <taxon>Caenispirillum</taxon>
    </lineage>
</organism>
<dbReference type="GO" id="GO:0008270">
    <property type="term" value="F:zinc ion binding"/>
    <property type="evidence" value="ECO:0007669"/>
    <property type="project" value="UniProtKB-UniRule"/>
</dbReference>
<feature type="binding site" evidence="6">
    <location>
        <position position="539"/>
    </location>
    <ligand>
        <name>Zn(2+)</name>
        <dbReference type="ChEBI" id="CHEBI:29105"/>
    </ligand>
</feature>